<keyword evidence="3" id="KW-0732">Signal</keyword>
<evidence type="ECO:0000313" key="5">
    <source>
        <dbReference type="EMBL" id="ORY25774.1"/>
    </source>
</evidence>
<dbReference type="OrthoDB" id="2118873at2759"/>
<keyword evidence="4" id="KW-1133">Transmembrane helix</keyword>
<evidence type="ECO:0000256" key="2">
    <source>
        <dbReference type="ARBA" id="ARBA00022448"/>
    </source>
</evidence>
<name>A0A1Y2ATI1_9FUNG</name>
<dbReference type="Proteomes" id="UP000193920">
    <property type="component" value="Unassembled WGS sequence"/>
</dbReference>
<dbReference type="AlphaFoldDB" id="A0A1Y2ATI1"/>
<feature type="transmembrane region" description="Helical" evidence="4">
    <location>
        <begin position="432"/>
        <end position="453"/>
    </location>
</feature>
<dbReference type="Pfam" id="PF01547">
    <property type="entry name" value="SBP_bac_1"/>
    <property type="match status" value="1"/>
</dbReference>
<dbReference type="InterPro" id="IPR006059">
    <property type="entry name" value="SBP"/>
</dbReference>
<evidence type="ECO:0000256" key="1">
    <source>
        <dbReference type="ARBA" id="ARBA00008520"/>
    </source>
</evidence>
<dbReference type="PANTHER" id="PTHR43649">
    <property type="entry name" value="ARABINOSE-BINDING PROTEIN-RELATED"/>
    <property type="match status" value="1"/>
</dbReference>
<accession>A0A1Y2ATI1</accession>
<keyword evidence="2" id="KW-0813">Transport</keyword>
<organism evidence="5 6">
    <name type="scientific">Neocallimastix californiae</name>
    <dbReference type="NCBI Taxonomy" id="1754190"/>
    <lineage>
        <taxon>Eukaryota</taxon>
        <taxon>Fungi</taxon>
        <taxon>Fungi incertae sedis</taxon>
        <taxon>Chytridiomycota</taxon>
        <taxon>Chytridiomycota incertae sedis</taxon>
        <taxon>Neocallimastigomycetes</taxon>
        <taxon>Neocallimastigales</taxon>
        <taxon>Neocallimastigaceae</taxon>
        <taxon>Neocallimastix</taxon>
    </lineage>
</organism>
<dbReference type="SUPFAM" id="SSF53850">
    <property type="entry name" value="Periplasmic binding protein-like II"/>
    <property type="match status" value="1"/>
</dbReference>
<dbReference type="Gene3D" id="3.40.190.10">
    <property type="entry name" value="Periplasmic binding protein-like II"/>
    <property type="match status" value="1"/>
</dbReference>
<dbReference type="EMBL" id="MCOG01000208">
    <property type="protein sequence ID" value="ORY25774.1"/>
    <property type="molecule type" value="Genomic_DNA"/>
</dbReference>
<comment type="caution">
    <text evidence="5">The sequence shown here is derived from an EMBL/GenBank/DDBJ whole genome shotgun (WGS) entry which is preliminary data.</text>
</comment>
<sequence length="455" mass="54021">MMTYSYYSYNDLFQSIENSFNDYSQKNKLNVTLRIEFFSNKNTTNNRYAQSSAIDQLLLRRSTKYDLYIFDPTYLKKLSSHFIDLKDWLPSEYIDSYSLKDIWKICIYENKWIGLPLFIKFMVLYSNSNYLKKYNEEIPTTWDKLLETGKRILKQEQSINNSTNYYGYNGLFPINNDSTTSSMCSFYQYIYSFRENINSSFPVLNSQIAIDALNKLKEIKEKISTDEIFKLNEDQTVKLMSEEKNILFSVFWDSIFPNDFNVYKRTVLPGRIDGISGSCIGGYNIGISRYVNDNYKKASVEVLKYIFSKDFQKEIIVKKFNKYSGMIELYSDKEVCSILECDILNSLQFIERPVTIKNYDEYELKVLRKFYDFLYGNETATDVLQYIVDLTELYYMNLKEYPGKAVFIVINILYVLVLSSLLVKYIPKFSHYYTWFSNCMVINYIITSFFLFIQY</sequence>
<gene>
    <name evidence="5" type="ORF">LY90DRAFT_106220</name>
</gene>
<dbReference type="STRING" id="1754190.A0A1Y2ATI1"/>
<dbReference type="PANTHER" id="PTHR43649:SF34">
    <property type="entry name" value="ABC TRANSPORTER PERIPLASMIC-BINDING PROTEIN YCJN-RELATED"/>
    <property type="match status" value="1"/>
</dbReference>
<evidence type="ECO:0000256" key="3">
    <source>
        <dbReference type="ARBA" id="ARBA00022729"/>
    </source>
</evidence>
<evidence type="ECO:0000256" key="4">
    <source>
        <dbReference type="SAM" id="Phobius"/>
    </source>
</evidence>
<keyword evidence="4" id="KW-0472">Membrane</keyword>
<keyword evidence="6" id="KW-1185">Reference proteome</keyword>
<feature type="transmembrane region" description="Helical" evidence="4">
    <location>
        <begin position="405"/>
        <end position="426"/>
    </location>
</feature>
<proteinExistence type="inferred from homology"/>
<evidence type="ECO:0000313" key="6">
    <source>
        <dbReference type="Proteomes" id="UP000193920"/>
    </source>
</evidence>
<keyword evidence="4" id="KW-0812">Transmembrane</keyword>
<reference evidence="5 6" key="1">
    <citation type="submission" date="2016-08" db="EMBL/GenBank/DDBJ databases">
        <title>A Parts List for Fungal Cellulosomes Revealed by Comparative Genomics.</title>
        <authorList>
            <consortium name="DOE Joint Genome Institute"/>
            <person name="Haitjema C.H."/>
            <person name="Gilmore S.P."/>
            <person name="Henske J.K."/>
            <person name="Solomon K.V."/>
            <person name="De Groot R."/>
            <person name="Kuo A."/>
            <person name="Mondo S.J."/>
            <person name="Salamov A.A."/>
            <person name="Labutti K."/>
            <person name="Zhao Z."/>
            <person name="Chiniquy J."/>
            <person name="Barry K."/>
            <person name="Brewer H.M."/>
            <person name="Purvine S.O."/>
            <person name="Wright A.T."/>
            <person name="Boxma B."/>
            <person name="Van Alen T."/>
            <person name="Hackstein J.H."/>
            <person name="Baker S.E."/>
            <person name="Grigoriev I.V."/>
            <person name="O'Malley M.A."/>
        </authorList>
    </citation>
    <scope>NUCLEOTIDE SEQUENCE [LARGE SCALE GENOMIC DNA]</scope>
    <source>
        <strain evidence="5 6">G1</strain>
    </source>
</reference>
<dbReference type="InterPro" id="IPR050490">
    <property type="entry name" value="Bact_solute-bd_prot1"/>
</dbReference>
<protein>
    <submittedName>
        <fullName evidence="5">Periplasmic binding protein-like II</fullName>
    </submittedName>
</protein>
<comment type="similarity">
    <text evidence="1">Belongs to the bacterial solute-binding protein 1 family.</text>
</comment>